<dbReference type="SUPFAM" id="SSF55154">
    <property type="entry name" value="CYTH-like phosphatases"/>
    <property type="match status" value="1"/>
</dbReference>
<dbReference type="SUPFAM" id="SSF52540">
    <property type="entry name" value="P-loop containing nucleoside triphosphate hydrolases"/>
    <property type="match status" value="1"/>
</dbReference>
<feature type="domain" description="NadR/Ttd14 AAA" evidence="1">
    <location>
        <begin position="87"/>
        <end position="266"/>
    </location>
</feature>
<name>A0A077ZSJ2_STYLE</name>
<dbReference type="InterPro" id="IPR053227">
    <property type="entry name" value="TRPL-trafficking_regulator"/>
</dbReference>
<dbReference type="Proteomes" id="UP000039865">
    <property type="component" value="Unassembled WGS sequence"/>
</dbReference>
<gene>
    <name evidence="2" type="primary">Contig10423.g11114</name>
    <name evidence="2" type="ORF">STYLEM_390</name>
</gene>
<dbReference type="InterPro" id="IPR038727">
    <property type="entry name" value="NadR/Ttd14_AAA_dom"/>
</dbReference>
<dbReference type="GO" id="GO:0035091">
    <property type="term" value="F:phosphatidylinositol binding"/>
    <property type="evidence" value="ECO:0007669"/>
    <property type="project" value="TreeGrafter"/>
</dbReference>
<dbReference type="InterPro" id="IPR033469">
    <property type="entry name" value="CYTH-like_dom_sf"/>
</dbReference>
<dbReference type="Gene3D" id="2.40.320.10">
    <property type="entry name" value="Hypothetical Protein Pfu-838710-001"/>
    <property type="match status" value="1"/>
</dbReference>
<sequence>MKLDARLKEEEILKQNLKKKISIDEIDEQVVSDNNNNGQEEIHKAEGFLRSNSSFVEMNQNNLHRRMKDDSLDHSKVLSDSKHPITRICLTGGPCAGKTTALATLSTVLSQLGFKVLQVPEAATLLMKGGAMIETRKLTFADAVRFQINVMKMQMSLEDIFIEIALNQDQPTIIICDRGVMDGSAYTTENIWQAILDETGWSTIQLRDRRYEAVIHLVTCADGAQEFYTSANNEARYESIDEAMELDKKLINAWVGHPHFSIIDNREAGFQNKIDRCLDTVLKFIGLPTPTSFHKKFLIIARPGEYEVNLPRNVKKEFFQIEETFLMATGDQVENFIRKVGKNDSFNYNHEIRFYQNNERILKKRQISAREFIELFEQQRDPAMRQLKKFRQCFIYEQQYFMVDTFCNVDGSPSLLRIETTKQEKEIKIPPFVKVLKEVTEDNSYASSTMAKQNYKMPEADKKAIFSALSS</sequence>
<accession>A0A077ZSJ2</accession>
<organism evidence="2 3">
    <name type="scientific">Stylonychia lemnae</name>
    <name type="common">Ciliate</name>
    <dbReference type="NCBI Taxonomy" id="5949"/>
    <lineage>
        <taxon>Eukaryota</taxon>
        <taxon>Sar</taxon>
        <taxon>Alveolata</taxon>
        <taxon>Ciliophora</taxon>
        <taxon>Intramacronucleata</taxon>
        <taxon>Spirotrichea</taxon>
        <taxon>Stichotrichia</taxon>
        <taxon>Sporadotrichida</taxon>
        <taxon>Oxytrichidae</taxon>
        <taxon>Stylonychinae</taxon>
        <taxon>Stylonychia</taxon>
    </lineage>
</organism>
<dbReference type="GO" id="GO:0070300">
    <property type="term" value="F:phosphatidic acid binding"/>
    <property type="evidence" value="ECO:0007669"/>
    <property type="project" value="TreeGrafter"/>
</dbReference>
<dbReference type="AlphaFoldDB" id="A0A077ZSJ2"/>
<dbReference type="EMBL" id="CCKQ01000387">
    <property type="protein sequence ID" value="CDW71446.1"/>
    <property type="molecule type" value="Genomic_DNA"/>
</dbReference>
<keyword evidence="3" id="KW-1185">Reference proteome</keyword>
<dbReference type="Gene3D" id="3.40.50.300">
    <property type="entry name" value="P-loop containing nucleotide triphosphate hydrolases"/>
    <property type="match status" value="1"/>
</dbReference>
<dbReference type="CDD" id="cd01983">
    <property type="entry name" value="SIMIBI"/>
    <property type="match status" value="1"/>
</dbReference>
<dbReference type="GO" id="GO:0005525">
    <property type="term" value="F:GTP binding"/>
    <property type="evidence" value="ECO:0007669"/>
    <property type="project" value="TreeGrafter"/>
</dbReference>
<dbReference type="OrthoDB" id="6375174at2759"/>
<reference evidence="2 3" key="1">
    <citation type="submission" date="2014-06" db="EMBL/GenBank/DDBJ databases">
        <authorList>
            <person name="Swart Estienne"/>
        </authorList>
    </citation>
    <scope>NUCLEOTIDE SEQUENCE [LARGE SCALE GENOMIC DNA]</scope>
    <source>
        <strain evidence="2 3">130c</strain>
    </source>
</reference>
<protein>
    <recommendedName>
        <fullName evidence="1">NadR/Ttd14 AAA domain-containing protein</fullName>
    </recommendedName>
</protein>
<evidence type="ECO:0000313" key="3">
    <source>
        <dbReference type="Proteomes" id="UP000039865"/>
    </source>
</evidence>
<dbReference type="Pfam" id="PF13521">
    <property type="entry name" value="AAA_28"/>
    <property type="match status" value="1"/>
</dbReference>
<evidence type="ECO:0000313" key="2">
    <source>
        <dbReference type="EMBL" id="CDW71446.1"/>
    </source>
</evidence>
<proteinExistence type="predicted"/>
<dbReference type="InterPro" id="IPR027417">
    <property type="entry name" value="P-loop_NTPase"/>
</dbReference>
<evidence type="ECO:0000259" key="1">
    <source>
        <dbReference type="Pfam" id="PF13521"/>
    </source>
</evidence>
<dbReference type="PANTHER" id="PTHR34932:SF1">
    <property type="entry name" value="TRPL TRANSLOCATION DEFECT PROTEIN 14"/>
    <property type="match status" value="1"/>
</dbReference>
<dbReference type="InParanoid" id="A0A077ZSJ2"/>
<dbReference type="OMA" id="DPCHPRC"/>
<dbReference type="PANTHER" id="PTHR34932">
    <property type="entry name" value="TRPL TRANSLOCATION DEFECT PROTEIN 14"/>
    <property type="match status" value="1"/>
</dbReference>